<feature type="non-terminal residue" evidence="1">
    <location>
        <position position="84"/>
    </location>
</feature>
<reference evidence="1 2" key="1">
    <citation type="journal article" date="2017" name="Gigascience">
        <title>Draft genome of the honey bee ectoparasitic mite, Tropilaelaps mercedesae, is shaped by the parasitic life history.</title>
        <authorList>
            <person name="Dong X."/>
            <person name="Armstrong S.D."/>
            <person name="Xia D."/>
            <person name="Makepeace B.L."/>
            <person name="Darby A.C."/>
            <person name="Kadowaki T."/>
        </authorList>
    </citation>
    <scope>NUCLEOTIDE SEQUENCE [LARGE SCALE GENOMIC DNA]</scope>
    <source>
        <strain evidence="1">Wuxi-XJTLU</strain>
    </source>
</reference>
<sequence length="84" mass="9270">MQLAIGVPPFSGVESLNMAAGMRRSIVSFNQKISKISSKFVLPERLRGGYVEKTVKYFEMVAQDYKVAIQDGVTDAQARPFKAA</sequence>
<dbReference type="OrthoDB" id="5970620at2759"/>
<dbReference type="Proteomes" id="UP000192247">
    <property type="component" value="Unassembled WGS sequence"/>
</dbReference>
<dbReference type="EMBL" id="MNPL01014563">
    <property type="protein sequence ID" value="OQR71452.1"/>
    <property type="molecule type" value="Genomic_DNA"/>
</dbReference>
<dbReference type="InParanoid" id="A0A1V9XDN4"/>
<proteinExistence type="predicted"/>
<protein>
    <submittedName>
        <fullName evidence="1">Uncharacterized protein</fullName>
    </submittedName>
</protein>
<evidence type="ECO:0000313" key="1">
    <source>
        <dbReference type="EMBL" id="OQR71452.1"/>
    </source>
</evidence>
<organism evidence="1 2">
    <name type="scientific">Tropilaelaps mercedesae</name>
    <dbReference type="NCBI Taxonomy" id="418985"/>
    <lineage>
        <taxon>Eukaryota</taxon>
        <taxon>Metazoa</taxon>
        <taxon>Ecdysozoa</taxon>
        <taxon>Arthropoda</taxon>
        <taxon>Chelicerata</taxon>
        <taxon>Arachnida</taxon>
        <taxon>Acari</taxon>
        <taxon>Parasitiformes</taxon>
        <taxon>Mesostigmata</taxon>
        <taxon>Gamasina</taxon>
        <taxon>Dermanyssoidea</taxon>
        <taxon>Laelapidae</taxon>
        <taxon>Tropilaelaps</taxon>
    </lineage>
</organism>
<dbReference type="Pfam" id="PF10171">
    <property type="entry name" value="Tim29"/>
    <property type="match status" value="1"/>
</dbReference>
<dbReference type="InterPro" id="IPR019322">
    <property type="entry name" value="TIMM29"/>
</dbReference>
<evidence type="ECO:0000313" key="2">
    <source>
        <dbReference type="Proteomes" id="UP000192247"/>
    </source>
</evidence>
<gene>
    <name evidence="1" type="ORF">BIW11_10986</name>
</gene>
<dbReference type="AlphaFoldDB" id="A0A1V9XDN4"/>
<name>A0A1V9XDN4_9ACAR</name>
<keyword evidence="2" id="KW-1185">Reference proteome</keyword>
<comment type="caution">
    <text evidence="1">The sequence shown here is derived from an EMBL/GenBank/DDBJ whole genome shotgun (WGS) entry which is preliminary data.</text>
</comment>
<accession>A0A1V9XDN4</accession>
<dbReference type="GO" id="GO:0042721">
    <property type="term" value="C:TIM22 mitochondrial import inner membrane insertion complex"/>
    <property type="evidence" value="ECO:0007669"/>
    <property type="project" value="InterPro"/>
</dbReference>